<protein>
    <submittedName>
        <fullName evidence="1">Uncharacterized protein</fullName>
    </submittedName>
</protein>
<sequence>MNVVNALEQLSERPPLAMAAEARTPVRGATSTFMLRKSGSRPVSFSGRHVGFGNGYRVGTPLWHELNLYQTEDGHFVADIRVFSKAQGAKDQFHVCVADSVEEALQFFEGYDARGDVQADFDPADPSLAPAELMVHAAALKYRIAEAESQYRAVLASFLHQLSAG</sequence>
<accession>A0ABX1EUB3</accession>
<keyword evidence="2" id="KW-1185">Reference proteome</keyword>
<dbReference type="Proteomes" id="UP000765160">
    <property type="component" value="Unassembled WGS sequence"/>
</dbReference>
<comment type="caution">
    <text evidence="1">The sequence shown here is derived from an EMBL/GenBank/DDBJ whole genome shotgun (WGS) entry which is preliminary data.</text>
</comment>
<reference evidence="1 2" key="1">
    <citation type="submission" date="2020-03" db="EMBL/GenBank/DDBJ databases">
        <title>Roseomonas selenitidurans sp. nov. isolated from soil.</title>
        <authorList>
            <person name="Liu H."/>
        </authorList>
    </citation>
    <scope>NUCLEOTIDE SEQUENCE [LARGE SCALE GENOMIC DNA]</scope>
    <source>
        <strain evidence="1 2">JCM 15073</strain>
    </source>
</reference>
<name>A0ABX1EUB3_9PROT</name>
<proteinExistence type="predicted"/>
<dbReference type="RefSeq" id="WP_168048069.1">
    <property type="nucleotide sequence ID" value="NZ_JAATJR010000002.1"/>
</dbReference>
<evidence type="ECO:0000313" key="2">
    <source>
        <dbReference type="Proteomes" id="UP000765160"/>
    </source>
</evidence>
<gene>
    <name evidence="1" type="ORF">HB662_05560</name>
</gene>
<evidence type="ECO:0000313" key="1">
    <source>
        <dbReference type="EMBL" id="NKE44234.1"/>
    </source>
</evidence>
<dbReference type="EMBL" id="JAAVTX010000002">
    <property type="protein sequence ID" value="NKE44234.1"/>
    <property type="molecule type" value="Genomic_DNA"/>
</dbReference>
<organism evidence="1 2">
    <name type="scientific">Falsiroseomonas frigidaquae</name>
    <dbReference type="NCBI Taxonomy" id="487318"/>
    <lineage>
        <taxon>Bacteria</taxon>
        <taxon>Pseudomonadati</taxon>
        <taxon>Pseudomonadota</taxon>
        <taxon>Alphaproteobacteria</taxon>
        <taxon>Acetobacterales</taxon>
        <taxon>Roseomonadaceae</taxon>
        <taxon>Falsiroseomonas</taxon>
    </lineage>
</organism>